<feature type="region of interest" description="Disordered" evidence="1">
    <location>
        <begin position="1"/>
        <end position="22"/>
    </location>
</feature>
<dbReference type="GeneID" id="103602153"/>
<dbReference type="InterPro" id="IPR050637">
    <property type="entry name" value="NLRP_innate_immun_reg"/>
</dbReference>
<keyword evidence="2" id="KW-1185">Reference proteome</keyword>
<reference evidence="3" key="1">
    <citation type="submission" date="2025-08" db="UniProtKB">
        <authorList>
            <consortium name="RefSeq"/>
        </authorList>
    </citation>
    <scope>IDENTIFICATION</scope>
</reference>
<dbReference type="PANTHER" id="PTHR45690">
    <property type="entry name" value="NACHT, LRR AND PYD DOMAINS-CONTAINING PROTEIN 12"/>
    <property type="match status" value="1"/>
</dbReference>
<dbReference type="SUPFAM" id="SSF52047">
    <property type="entry name" value="RNI-like"/>
    <property type="match status" value="1"/>
</dbReference>
<feature type="compositionally biased region" description="Acidic residues" evidence="1">
    <location>
        <begin position="41"/>
        <end position="56"/>
    </location>
</feature>
<accession>A0ABM0RW09</accession>
<dbReference type="SMART" id="SM00368">
    <property type="entry name" value="LRR_RI"/>
    <property type="match status" value="2"/>
</dbReference>
<dbReference type="InterPro" id="IPR032675">
    <property type="entry name" value="LRR_dom_sf"/>
</dbReference>
<dbReference type="Gene3D" id="3.80.10.10">
    <property type="entry name" value="Ribonuclease Inhibitor"/>
    <property type="match status" value="1"/>
</dbReference>
<feature type="region of interest" description="Disordered" evidence="1">
    <location>
        <begin position="34"/>
        <end position="56"/>
    </location>
</feature>
<dbReference type="RefSeq" id="XP_008584800.1">
    <property type="nucleotide sequence ID" value="XM_008586578.1"/>
</dbReference>
<gene>
    <name evidence="3" type="primary">NLRP6</name>
</gene>
<proteinExistence type="predicted"/>
<organism evidence="2 3">
    <name type="scientific">Galeopterus variegatus</name>
    <name type="common">Malayan flying lemur</name>
    <name type="synonym">Cynocephalus variegatus</name>
    <dbReference type="NCBI Taxonomy" id="482537"/>
    <lineage>
        <taxon>Eukaryota</taxon>
        <taxon>Metazoa</taxon>
        <taxon>Chordata</taxon>
        <taxon>Craniata</taxon>
        <taxon>Vertebrata</taxon>
        <taxon>Euteleostomi</taxon>
        <taxon>Mammalia</taxon>
        <taxon>Eutheria</taxon>
        <taxon>Euarchontoglires</taxon>
        <taxon>Dermoptera</taxon>
        <taxon>Cynocephalidae</taxon>
        <taxon>Galeopterus</taxon>
    </lineage>
</organism>
<protein>
    <submittedName>
        <fullName evidence="3">NACHT, LRR and PYD domains-containing protein 6</fullName>
    </submittedName>
</protein>
<evidence type="ECO:0000313" key="2">
    <source>
        <dbReference type="Proteomes" id="UP000694923"/>
    </source>
</evidence>
<dbReference type="InterPro" id="IPR001611">
    <property type="entry name" value="Leu-rich_rpt"/>
</dbReference>
<sequence length="295" mass="32117">MARGPSYTRTSSRVVSEHGKQDALRRVQWQGCPGMAPAEAEGTEGLEETEESEEEEAEELGRLLELLYRLYETQEDASVRQALRGLPELVLQQVRFSPLDLAVLSYCARCCPAGQAASRARRVRACAPDCPSGPVLQLAHCKLPDAVWRDLSEALRAAPALEELGLFHNRLSEAGLRVLCEGLAWSQCRVQTLRVQLPGLQGTLHYLVGMLRQSPALTTLDLSGCQLPGPLVTYLCAVLQHPACSLQTLSLASVELSEQSLQELRAMRTARPDLSITHAALDSSAEPPKGADSIL</sequence>
<dbReference type="Pfam" id="PF00560">
    <property type="entry name" value="LRR_1"/>
    <property type="match status" value="1"/>
</dbReference>
<evidence type="ECO:0000256" key="1">
    <source>
        <dbReference type="SAM" id="MobiDB-lite"/>
    </source>
</evidence>
<dbReference type="PANTHER" id="PTHR45690:SF1">
    <property type="entry name" value="NACHT, LRR AND PYD DOMAINS-CONTAINING PROTEIN 6"/>
    <property type="match status" value="1"/>
</dbReference>
<name>A0ABM0RW09_GALVR</name>
<evidence type="ECO:0000313" key="3">
    <source>
        <dbReference type="RefSeq" id="XP_008584800.1"/>
    </source>
</evidence>
<dbReference type="Proteomes" id="UP000694923">
    <property type="component" value="Unplaced"/>
</dbReference>